<feature type="transmembrane region" description="Helical" evidence="4">
    <location>
        <begin position="474"/>
        <end position="495"/>
    </location>
</feature>
<sequence length="859" mass="92668">MHSSGPITHIAYLMSPQADQPVGVRVVEPPPDTRQFQRGNLYALVELPANMPDREALADRLLSVMQRTYYTLRGSQSQVMTEAVRQAYALLRQHGLALPNVDASSVGILCAALLHDRLMVATTGSAFALVKADDKVHMFPSELMRLTPDQLQEAEPQVEVFRQQVRAHDVMFVGAGAWLDRVPVRYLAGVVAYVTVDNCMDAAGDLYAQSGGADLPGLLAVLESVGSPPPSGTGPRPTPPRRPRLGGLPTSFSTLPPVRMPPTAPPTGPSAVAPVAASAPPTSYSSVAPAATARASPTPAAPGSPAAAVEDMDPPQTREDVPLPGRQSVARLAAALLAALQAGWSQLRTLLSRTLPERRQGVAETGDGAEGAFATPAEDLSPAFSPGMDHDVLAEGADLQVTDQVTDMEAAGWVGEALPVDEEVEGTGEAESPPPTRQSDAEDGQADPASGPLASIPPMTFTPPAPTRGARARLFLFLALAILVLVPIATFAVYWGDGADRRAEAVQLTDAAEARLLSARTALDLGDKSTARQMLAEAQEFLLEAIALDGRDERRDQLAAQIEQDLQDVLQVQLLYGLTDPILTFPPDALPTRLVVVNEDIFILDRGRQAIRRYRFDPALGVVVEPEGEPVIAQGDVIQGTTVGELADMAWLPLVPGFEDRASLLVVDRNNHVFRYDPRVAGPTRLLFAGEEDWRAIDQVETYLGRIYLADEETGEIYRYSAGRYDVAPHLWFAPQTQVNLAGLVSMRIDGDIWFLFEDGRLLRYNSGEQVPFSLEDSVGLAQEPSDLAITTQGQGSIFVVDGANQRVLVFDKEGTYRHQLQSPEGEQLRGLTGIYLDEVAKQMYLLTRSGLYRHPLID</sequence>
<feature type="compositionally biased region" description="Pro residues" evidence="3">
    <location>
        <begin position="258"/>
        <end position="268"/>
    </location>
</feature>
<evidence type="ECO:0000256" key="4">
    <source>
        <dbReference type="SAM" id="Phobius"/>
    </source>
</evidence>
<evidence type="ECO:0000313" key="5">
    <source>
        <dbReference type="EMBL" id="TQE97598.1"/>
    </source>
</evidence>
<feature type="region of interest" description="Disordered" evidence="3">
    <location>
        <begin position="222"/>
        <end position="323"/>
    </location>
</feature>
<keyword evidence="4" id="KW-1133">Transmembrane helix</keyword>
<evidence type="ECO:0000256" key="1">
    <source>
        <dbReference type="ARBA" id="ARBA00022737"/>
    </source>
</evidence>
<dbReference type="PROSITE" id="PS51125">
    <property type="entry name" value="NHL"/>
    <property type="match status" value="1"/>
</dbReference>
<name>A0A540VLF5_9CHLR</name>
<keyword evidence="4" id="KW-0472">Membrane</keyword>
<proteinExistence type="predicted"/>
<dbReference type="Proteomes" id="UP000317371">
    <property type="component" value="Unassembled WGS sequence"/>
</dbReference>
<dbReference type="OrthoDB" id="135066at2"/>
<dbReference type="EMBL" id="VIGC01000002">
    <property type="protein sequence ID" value="TQE97598.1"/>
    <property type="molecule type" value="Genomic_DNA"/>
</dbReference>
<dbReference type="InParanoid" id="A0A540VLF5"/>
<feature type="repeat" description="NHL" evidence="2">
    <location>
        <begin position="785"/>
        <end position="814"/>
    </location>
</feature>
<comment type="caution">
    <text evidence="5">The sequence shown here is derived from an EMBL/GenBank/DDBJ whole genome shotgun (WGS) entry which is preliminary data.</text>
</comment>
<reference evidence="5 6" key="1">
    <citation type="submission" date="2019-06" db="EMBL/GenBank/DDBJ databases">
        <title>Genome sequence of Litorilinea aerophila BAA-2444.</title>
        <authorList>
            <person name="Maclea K.S."/>
            <person name="Maurais E.G."/>
            <person name="Iannazzi L.C."/>
        </authorList>
    </citation>
    <scope>NUCLEOTIDE SEQUENCE [LARGE SCALE GENOMIC DNA]</scope>
    <source>
        <strain evidence="5 6">ATCC BAA-2444</strain>
    </source>
</reference>
<gene>
    <name evidence="5" type="ORF">FKZ61_01620</name>
</gene>
<protein>
    <submittedName>
        <fullName evidence="5">Uncharacterized protein</fullName>
    </submittedName>
</protein>
<evidence type="ECO:0000256" key="3">
    <source>
        <dbReference type="SAM" id="MobiDB-lite"/>
    </source>
</evidence>
<dbReference type="InterPro" id="IPR011042">
    <property type="entry name" value="6-blade_b-propeller_TolB-like"/>
</dbReference>
<dbReference type="Gene3D" id="2.120.10.30">
    <property type="entry name" value="TolB, C-terminal domain"/>
    <property type="match status" value="1"/>
</dbReference>
<keyword evidence="6" id="KW-1185">Reference proteome</keyword>
<feature type="compositionally biased region" description="Pro residues" evidence="3">
    <location>
        <begin position="227"/>
        <end position="238"/>
    </location>
</feature>
<dbReference type="SUPFAM" id="SSF101898">
    <property type="entry name" value="NHL repeat"/>
    <property type="match status" value="1"/>
</dbReference>
<dbReference type="InterPro" id="IPR001258">
    <property type="entry name" value="NHL_repeat"/>
</dbReference>
<organism evidence="5 6">
    <name type="scientific">Litorilinea aerophila</name>
    <dbReference type="NCBI Taxonomy" id="1204385"/>
    <lineage>
        <taxon>Bacteria</taxon>
        <taxon>Bacillati</taxon>
        <taxon>Chloroflexota</taxon>
        <taxon>Caldilineae</taxon>
        <taxon>Caldilineales</taxon>
        <taxon>Caldilineaceae</taxon>
        <taxon>Litorilinea</taxon>
    </lineage>
</organism>
<keyword evidence="1" id="KW-0677">Repeat</keyword>
<feature type="compositionally biased region" description="Low complexity" evidence="3">
    <location>
        <begin position="269"/>
        <end position="308"/>
    </location>
</feature>
<dbReference type="RefSeq" id="WP_141608325.1">
    <property type="nucleotide sequence ID" value="NZ_VIGC02000002.1"/>
</dbReference>
<evidence type="ECO:0000256" key="2">
    <source>
        <dbReference type="PROSITE-ProRule" id="PRU00504"/>
    </source>
</evidence>
<accession>A0A540VLF5</accession>
<evidence type="ECO:0000313" key="6">
    <source>
        <dbReference type="Proteomes" id="UP000317371"/>
    </source>
</evidence>
<feature type="region of interest" description="Disordered" evidence="3">
    <location>
        <begin position="420"/>
        <end position="464"/>
    </location>
</feature>
<dbReference type="AlphaFoldDB" id="A0A540VLF5"/>
<keyword evidence="4" id="KW-0812">Transmembrane</keyword>